<dbReference type="Proteomes" id="UP000245934">
    <property type="component" value="Unassembled WGS sequence"/>
</dbReference>
<dbReference type="Pfam" id="PF00903">
    <property type="entry name" value="Glyoxalase"/>
    <property type="match status" value="1"/>
</dbReference>
<dbReference type="AlphaFoldDB" id="A0A2V2MN95"/>
<dbReference type="Gene3D" id="3.10.180.10">
    <property type="entry name" value="2,3-Dihydroxybiphenyl 1,2-Dioxygenase, domain 1"/>
    <property type="match status" value="1"/>
</dbReference>
<evidence type="ECO:0000313" key="2">
    <source>
        <dbReference type="EMBL" id="PWR69552.1"/>
    </source>
</evidence>
<dbReference type="RefSeq" id="WP_109942454.1">
    <property type="nucleotide sequence ID" value="NZ_CP176366.1"/>
</dbReference>
<accession>A0A2V2MN95</accession>
<reference evidence="2 3" key="1">
    <citation type="submission" date="2018-05" db="EMBL/GenBank/DDBJ databases">
        <title>Draft genome of Methanospirillum stamsii Pt1.</title>
        <authorList>
            <person name="Dueholm M.S."/>
            <person name="Nielsen P.H."/>
            <person name="Bakmann L.F."/>
            <person name="Otzen D.E."/>
        </authorList>
    </citation>
    <scope>NUCLEOTIDE SEQUENCE [LARGE SCALE GENOMIC DNA]</scope>
    <source>
        <strain evidence="2 3">Pt1</strain>
    </source>
</reference>
<dbReference type="SUPFAM" id="SSF54593">
    <property type="entry name" value="Glyoxalase/Bleomycin resistance protein/Dihydroxybiphenyl dioxygenase"/>
    <property type="match status" value="1"/>
</dbReference>
<evidence type="ECO:0000313" key="3">
    <source>
        <dbReference type="Proteomes" id="UP000245934"/>
    </source>
</evidence>
<dbReference type="PROSITE" id="PS51819">
    <property type="entry name" value="VOC"/>
    <property type="match status" value="1"/>
</dbReference>
<sequence>MNNSSALRGVATVSFFAFDVDAAKRWYAELLGSDPYFEVPGYAEFRIGDYELELGIIDKRYVSGNLGTEPAGAVIYWHVDDIQKTFDRLLSMGATKHEEIRDRGNGFITASVVDPFGNILGIMFNPHYLGVMKAQKGEGNSL</sequence>
<name>A0A2V2MN95_9EURY</name>
<proteinExistence type="predicted"/>
<dbReference type="InterPro" id="IPR029068">
    <property type="entry name" value="Glyas_Bleomycin-R_OHBP_Dase"/>
</dbReference>
<dbReference type="EMBL" id="QGMZ01000064">
    <property type="protein sequence ID" value="PWR69552.1"/>
    <property type="molecule type" value="Genomic_DNA"/>
</dbReference>
<gene>
    <name evidence="2" type="ORF">DLD82_17655</name>
</gene>
<feature type="domain" description="VOC" evidence="1">
    <location>
        <begin position="9"/>
        <end position="125"/>
    </location>
</feature>
<dbReference type="InterPro" id="IPR037523">
    <property type="entry name" value="VOC_core"/>
</dbReference>
<dbReference type="GeneID" id="97609960"/>
<dbReference type="InterPro" id="IPR004360">
    <property type="entry name" value="Glyas_Fos-R_dOase_dom"/>
</dbReference>
<keyword evidence="3" id="KW-1185">Reference proteome</keyword>
<protein>
    <submittedName>
        <fullName evidence="2">Glyoxalase</fullName>
    </submittedName>
</protein>
<organism evidence="2 3">
    <name type="scientific">Methanospirillum stamsii</name>
    <dbReference type="NCBI Taxonomy" id="1277351"/>
    <lineage>
        <taxon>Archaea</taxon>
        <taxon>Methanobacteriati</taxon>
        <taxon>Methanobacteriota</taxon>
        <taxon>Stenosarchaea group</taxon>
        <taxon>Methanomicrobia</taxon>
        <taxon>Methanomicrobiales</taxon>
        <taxon>Methanospirillaceae</taxon>
        <taxon>Methanospirillum</taxon>
    </lineage>
</organism>
<evidence type="ECO:0000259" key="1">
    <source>
        <dbReference type="PROSITE" id="PS51819"/>
    </source>
</evidence>
<comment type="caution">
    <text evidence="2">The sequence shown here is derived from an EMBL/GenBank/DDBJ whole genome shotgun (WGS) entry which is preliminary data.</text>
</comment>